<dbReference type="Pfam" id="PF00989">
    <property type="entry name" value="PAS"/>
    <property type="match status" value="1"/>
</dbReference>
<evidence type="ECO:0000256" key="6">
    <source>
        <dbReference type="ARBA" id="ARBA00022485"/>
    </source>
</evidence>
<feature type="transmembrane region" description="Helical" evidence="16">
    <location>
        <begin position="84"/>
        <end position="104"/>
    </location>
</feature>
<keyword evidence="8" id="KW-0808">Transferase</keyword>
<name>A0A4U8YPD8_9BACT</name>
<keyword evidence="10" id="KW-0418">Kinase</keyword>
<evidence type="ECO:0000256" key="3">
    <source>
        <dbReference type="ARBA" id="ARBA00004496"/>
    </source>
</evidence>
<feature type="domain" description="PAS" evidence="18">
    <location>
        <begin position="226"/>
        <end position="275"/>
    </location>
</feature>
<dbReference type="PANTHER" id="PTHR24421">
    <property type="entry name" value="NITRATE/NITRITE SENSOR PROTEIN NARX-RELATED"/>
    <property type="match status" value="1"/>
</dbReference>
<evidence type="ECO:0000313" key="19">
    <source>
        <dbReference type="EMBL" id="VFQ45554.1"/>
    </source>
</evidence>
<dbReference type="SUPFAM" id="SSF55874">
    <property type="entry name" value="ATPase domain of HSP90 chaperone/DNA topoisomerase II/histidine kinase"/>
    <property type="match status" value="1"/>
</dbReference>
<feature type="transmembrane region" description="Helical" evidence="16">
    <location>
        <begin position="144"/>
        <end position="173"/>
    </location>
</feature>
<dbReference type="EMBL" id="CAADHO010000006">
    <property type="protein sequence ID" value="VFQ45554.1"/>
    <property type="molecule type" value="Genomic_DNA"/>
</dbReference>
<dbReference type="GO" id="GO:0006355">
    <property type="term" value="P:regulation of DNA-templated transcription"/>
    <property type="evidence" value="ECO:0007669"/>
    <property type="project" value="InterPro"/>
</dbReference>
<protein>
    <recommendedName>
        <fullName evidence="5">Oxygen sensor histidine kinase NreB</fullName>
        <ecNumber evidence="4">2.7.13.3</ecNumber>
    </recommendedName>
    <alternativeName>
        <fullName evidence="15">Nitrogen regulation protein B</fullName>
    </alternativeName>
</protein>
<dbReference type="InterPro" id="IPR004358">
    <property type="entry name" value="Sig_transdc_His_kin-like_C"/>
</dbReference>
<evidence type="ECO:0000256" key="10">
    <source>
        <dbReference type="ARBA" id="ARBA00022777"/>
    </source>
</evidence>
<evidence type="ECO:0000259" key="17">
    <source>
        <dbReference type="PROSITE" id="PS50109"/>
    </source>
</evidence>
<evidence type="ECO:0000256" key="14">
    <source>
        <dbReference type="ARBA" id="ARBA00024827"/>
    </source>
</evidence>
<organism evidence="19 20">
    <name type="scientific">Desulfoluna butyratoxydans</name>
    <dbReference type="NCBI Taxonomy" id="231438"/>
    <lineage>
        <taxon>Bacteria</taxon>
        <taxon>Pseudomonadati</taxon>
        <taxon>Thermodesulfobacteriota</taxon>
        <taxon>Desulfobacteria</taxon>
        <taxon>Desulfobacterales</taxon>
        <taxon>Desulfolunaceae</taxon>
        <taxon>Desulfoluna</taxon>
    </lineage>
</organism>
<proteinExistence type="predicted"/>
<dbReference type="InterPro" id="IPR000014">
    <property type="entry name" value="PAS"/>
</dbReference>
<dbReference type="GO" id="GO:0000155">
    <property type="term" value="F:phosphorelay sensor kinase activity"/>
    <property type="evidence" value="ECO:0007669"/>
    <property type="project" value="InterPro"/>
</dbReference>
<dbReference type="GO" id="GO:0005737">
    <property type="term" value="C:cytoplasm"/>
    <property type="evidence" value="ECO:0007669"/>
    <property type="project" value="UniProtKB-SubCell"/>
</dbReference>
<feature type="transmembrane region" description="Helical" evidence="16">
    <location>
        <begin position="47"/>
        <end position="72"/>
    </location>
</feature>
<dbReference type="SMART" id="SM00387">
    <property type="entry name" value="HATPase_c"/>
    <property type="match status" value="1"/>
</dbReference>
<comment type="function">
    <text evidence="14">Member of the two-component regulatory system NreB/NreC involved in the control of dissimilatory nitrate/nitrite reduction in response to oxygen. NreB functions as a direct oxygen sensor histidine kinase which is autophosphorylated, in the absence of oxygen, probably at the conserved histidine residue, and transfers its phosphate group probably to a conserved aspartate residue of NreC. NreB/NreC activates the expression of the nitrate (narGHJI) and nitrite (nir) reductase operons, as well as the putative nitrate transporter gene narT.</text>
</comment>
<dbReference type="InterPro" id="IPR050482">
    <property type="entry name" value="Sensor_HK_TwoCompSys"/>
</dbReference>
<keyword evidence="16" id="KW-0472">Membrane</keyword>
<keyword evidence="16" id="KW-0812">Transmembrane</keyword>
<evidence type="ECO:0000256" key="2">
    <source>
        <dbReference type="ARBA" id="ARBA00001966"/>
    </source>
</evidence>
<evidence type="ECO:0000259" key="18">
    <source>
        <dbReference type="PROSITE" id="PS50112"/>
    </source>
</evidence>
<gene>
    <name evidence="19" type="ORF">MSL71_32150</name>
</gene>
<evidence type="ECO:0000256" key="15">
    <source>
        <dbReference type="ARBA" id="ARBA00030800"/>
    </source>
</evidence>
<dbReference type="CDD" id="cd16917">
    <property type="entry name" value="HATPase_UhpB-NarQ-NarX-like"/>
    <property type="match status" value="1"/>
</dbReference>
<evidence type="ECO:0000256" key="1">
    <source>
        <dbReference type="ARBA" id="ARBA00000085"/>
    </source>
</evidence>
<dbReference type="GO" id="GO:0046983">
    <property type="term" value="F:protein dimerization activity"/>
    <property type="evidence" value="ECO:0007669"/>
    <property type="project" value="InterPro"/>
</dbReference>
<dbReference type="InterPro" id="IPR005467">
    <property type="entry name" value="His_kinase_dom"/>
</dbReference>
<keyword evidence="11" id="KW-0408">Iron</keyword>
<dbReference type="Gene3D" id="3.30.565.10">
    <property type="entry name" value="Histidine kinase-like ATPase, C-terminal domain"/>
    <property type="match status" value="1"/>
</dbReference>
<evidence type="ECO:0000256" key="9">
    <source>
        <dbReference type="ARBA" id="ARBA00022723"/>
    </source>
</evidence>
<sequence length="579" mass="64916">MKLTRTPNKRPLDVEYIFRSSLASPILPLLIAIIMGTSDLYARHPVITLIFLAATLLVLSCRLVIGSAYFLFQRMGTPTAHKWSLGLNYLSAMVFALFSTFVLTRYGLVWPGYLIIFCTGAILSITPVFSVLPSAGTKIYTGIFLFPLIAWGGVSHSFQGQIIAALALLYFLIATRVTEETRTWVSGLSLHIAEMDKKASALHQKNKTLEKGLIEQDSHIKTIKAKKEIYRQAFQTSPNPIAFNRLSSGEFSHVNAIFSSQFGYTREEVIGKTPLAVGLWEEPTAWETYLNIMRSHRWVTNFQCRFRTRDGESRSVLLSSRRITLAQEHYALTTVNDITEFSQAQSQIKHLTRKIILVQEEERRRIARDLHDSVAQDLSSLKITCSSLLDGPISASVLRSRLKDVSSVLQECIEAVKTIAYELRPPILDELGLPTALFRHCEDFQRKTGIEVDFFSAGLNGIPLHPETEINLYRLVQEALSNVLKHARASKVVLRLVASFPDIIMRVEDNGVGFDQDKGKGKGAKGMGLRSMEERVHLMGGRLRIISSPGEGTALVIRVPFNMSEQELEEIYNEVGSVR</sequence>
<dbReference type="SUPFAM" id="SSF55785">
    <property type="entry name" value="PYP-like sensor domain (PAS domain)"/>
    <property type="match status" value="1"/>
</dbReference>
<dbReference type="Gene3D" id="3.30.450.20">
    <property type="entry name" value="PAS domain"/>
    <property type="match status" value="1"/>
</dbReference>
<keyword evidence="16" id="KW-1133">Transmembrane helix</keyword>
<dbReference type="PRINTS" id="PR00344">
    <property type="entry name" value="BCTRLSENSOR"/>
</dbReference>
<dbReference type="RefSeq" id="WP_180142268.1">
    <property type="nucleotide sequence ID" value="NZ_CAADHO010000006.1"/>
</dbReference>
<dbReference type="GO" id="GO:0016020">
    <property type="term" value="C:membrane"/>
    <property type="evidence" value="ECO:0007669"/>
    <property type="project" value="InterPro"/>
</dbReference>
<dbReference type="PROSITE" id="PS50109">
    <property type="entry name" value="HIS_KIN"/>
    <property type="match status" value="1"/>
</dbReference>
<dbReference type="Pfam" id="PF07730">
    <property type="entry name" value="HisKA_3"/>
    <property type="match status" value="1"/>
</dbReference>
<keyword evidence="7" id="KW-0963">Cytoplasm</keyword>
<dbReference type="Pfam" id="PF02518">
    <property type="entry name" value="HATPase_c"/>
    <property type="match status" value="1"/>
</dbReference>
<dbReference type="SMART" id="SM00091">
    <property type="entry name" value="PAS"/>
    <property type="match status" value="1"/>
</dbReference>
<evidence type="ECO:0000256" key="7">
    <source>
        <dbReference type="ARBA" id="ARBA00022490"/>
    </source>
</evidence>
<dbReference type="InterPro" id="IPR035965">
    <property type="entry name" value="PAS-like_dom_sf"/>
</dbReference>
<evidence type="ECO:0000313" key="20">
    <source>
        <dbReference type="Proteomes" id="UP000507962"/>
    </source>
</evidence>
<dbReference type="InterPro" id="IPR011712">
    <property type="entry name" value="Sig_transdc_His_kin_sub3_dim/P"/>
</dbReference>
<dbReference type="CDD" id="cd00130">
    <property type="entry name" value="PAS"/>
    <property type="match status" value="1"/>
</dbReference>
<dbReference type="EC" id="2.7.13.3" evidence="4"/>
<evidence type="ECO:0000256" key="8">
    <source>
        <dbReference type="ARBA" id="ARBA00022679"/>
    </source>
</evidence>
<evidence type="ECO:0000256" key="16">
    <source>
        <dbReference type="SAM" id="Phobius"/>
    </source>
</evidence>
<evidence type="ECO:0000256" key="11">
    <source>
        <dbReference type="ARBA" id="ARBA00023004"/>
    </source>
</evidence>
<dbReference type="AlphaFoldDB" id="A0A4U8YPD8"/>
<dbReference type="GO" id="GO:0046872">
    <property type="term" value="F:metal ion binding"/>
    <property type="evidence" value="ECO:0007669"/>
    <property type="project" value="UniProtKB-KW"/>
</dbReference>
<dbReference type="Gene3D" id="1.20.5.1930">
    <property type="match status" value="1"/>
</dbReference>
<feature type="domain" description="Histidine kinase" evidence="17">
    <location>
        <begin position="472"/>
        <end position="563"/>
    </location>
</feature>
<evidence type="ECO:0000256" key="4">
    <source>
        <dbReference type="ARBA" id="ARBA00012438"/>
    </source>
</evidence>
<feature type="transmembrane region" description="Helical" evidence="16">
    <location>
        <begin position="110"/>
        <end position="132"/>
    </location>
</feature>
<reference evidence="19 20" key="1">
    <citation type="submission" date="2019-03" db="EMBL/GenBank/DDBJ databases">
        <authorList>
            <person name="Nijsse B."/>
        </authorList>
    </citation>
    <scope>NUCLEOTIDE SEQUENCE [LARGE SCALE GENOMIC DNA]</scope>
    <source>
        <strain evidence="19">Desulfoluna butyratoxydans MSL71</strain>
    </source>
</reference>
<comment type="subcellular location">
    <subcellularLocation>
        <location evidence="3">Cytoplasm</location>
    </subcellularLocation>
</comment>
<evidence type="ECO:0000256" key="12">
    <source>
        <dbReference type="ARBA" id="ARBA00023012"/>
    </source>
</evidence>
<evidence type="ECO:0000256" key="5">
    <source>
        <dbReference type="ARBA" id="ARBA00017322"/>
    </source>
</evidence>
<dbReference type="Proteomes" id="UP000507962">
    <property type="component" value="Unassembled WGS sequence"/>
</dbReference>
<dbReference type="InterPro" id="IPR013767">
    <property type="entry name" value="PAS_fold"/>
</dbReference>
<keyword evidence="9" id="KW-0479">Metal-binding</keyword>
<dbReference type="NCBIfam" id="TIGR00229">
    <property type="entry name" value="sensory_box"/>
    <property type="match status" value="1"/>
</dbReference>
<dbReference type="GO" id="GO:0051539">
    <property type="term" value="F:4 iron, 4 sulfur cluster binding"/>
    <property type="evidence" value="ECO:0007669"/>
    <property type="project" value="UniProtKB-KW"/>
</dbReference>
<evidence type="ECO:0000256" key="13">
    <source>
        <dbReference type="ARBA" id="ARBA00023014"/>
    </source>
</evidence>
<comment type="catalytic activity">
    <reaction evidence="1">
        <text>ATP + protein L-histidine = ADP + protein N-phospho-L-histidine.</text>
        <dbReference type="EC" id="2.7.13.3"/>
    </reaction>
</comment>
<feature type="transmembrane region" description="Helical" evidence="16">
    <location>
        <begin position="21"/>
        <end position="41"/>
    </location>
</feature>
<dbReference type="InterPro" id="IPR003594">
    <property type="entry name" value="HATPase_dom"/>
</dbReference>
<comment type="cofactor">
    <cofactor evidence="2">
        <name>[4Fe-4S] cluster</name>
        <dbReference type="ChEBI" id="CHEBI:49883"/>
    </cofactor>
</comment>
<keyword evidence="12" id="KW-0902">Two-component regulatory system</keyword>
<accession>A0A4U8YPD8</accession>
<keyword evidence="13" id="KW-0411">Iron-sulfur</keyword>
<keyword evidence="20" id="KW-1185">Reference proteome</keyword>
<keyword evidence="6" id="KW-0004">4Fe-4S</keyword>
<dbReference type="InterPro" id="IPR036890">
    <property type="entry name" value="HATPase_C_sf"/>
</dbReference>
<dbReference type="PROSITE" id="PS50112">
    <property type="entry name" value="PAS"/>
    <property type="match status" value="1"/>
</dbReference>